<reference evidence="2 3" key="1">
    <citation type="journal article" date="2015" name="Nature">
        <title>rRNA introns, odd ribosomes, and small enigmatic genomes across a large radiation of phyla.</title>
        <authorList>
            <person name="Brown C.T."/>
            <person name="Hug L.A."/>
            <person name="Thomas B.C."/>
            <person name="Sharon I."/>
            <person name="Castelle C.J."/>
            <person name="Singh A."/>
            <person name="Wilkins M.J."/>
            <person name="Williams K.H."/>
            <person name="Banfield J.F."/>
        </authorList>
    </citation>
    <scope>NUCLEOTIDE SEQUENCE [LARGE SCALE GENOMIC DNA]</scope>
</reference>
<gene>
    <name evidence="2" type="ORF">US19_C0035G0003</name>
</gene>
<protein>
    <submittedName>
        <fullName evidence="2">Uncharacterized protein</fullName>
    </submittedName>
</protein>
<dbReference type="AlphaFoldDB" id="A0A0G0EQU6"/>
<name>A0A0G0EQU6_9BACT</name>
<dbReference type="Proteomes" id="UP000034492">
    <property type="component" value="Unassembled WGS sequence"/>
</dbReference>
<proteinExistence type="predicted"/>
<keyword evidence="1" id="KW-0472">Membrane</keyword>
<dbReference type="EMBL" id="LBSA01000035">
    <property type="protein sequence ID" value="KKQ07892.1"/>
    <property type="molecule type" value="Genomic_DNA"/>
</dbReference>
<sequence>MRLGIIKEGTSRLRSKSNNMALTLTQTADLTKKSLIFGAIFLFLLIASWVGYMYYINFVYIPPPPPETPPDVFFGKLPKLKITEASNSAGSYAYTLDTDTGSLPRDIPKIFKVYPIASLGTDLLAPDRSKALANKLGFITGPEMQSLTQYLFLDENGGDMVVSLESGNFRFNHRESTESANLTMTNNFSDPERLTKDFKDFLLPMDLLKEQLRDGRSEVFYEKPSINESNFATITLWQEDVDKIPLVTEKFEEGLIKGVINKRSDNRQKVLILDYVFWPIDILNGHTYPILTPEEAYDKLQTQQGFVIKKPLGLKVSITKVYLGYFLSREFQPFLQPVFVFEGDEFVAFVPALRDEQVE</sequence>
<comment type="caution">
    <text evidence="2">The sequence shown here is derived from an EMBL/GenBank/DDBJ whole genome shotgun (WGS) entry which is preliminary data.</text>
</comment>
<keyword evidence="1" id="KW-1133">Transmembrane helix</keyword>
<feature type="transmembrane region" description="Helical" evidence="1">
    <location>
        <begin position="35"/>
        <end position="55"/>
    </location>
</feature>
<evidence type="ECO:0000313" key="2">
    <source>
        <dbReference type="EMBL" id="KKQ07892.1"/>
    </source>
</evidence>
<organism evidence="2 3">
    <name type="scientific">Candidatus Daviesbacteria bacterium GW2011_GWB1_36_5</name>
    <dbReference type="NCBI Taxonomy" id="1618426"/>
    <lineage>
        <taxon>Bacteria</taxon>
        <taxon>Candidatus Daviesiibacteriota</taxon>
    </lineage>
</organism>
<evidence type="ECO:0000256" key="1">
    <source>
        <dbReference type="SAM" id="Phobius"/>
    </source>
</evidence>
<evidence type="ECO:0000313" key="3">
    <source>
        <dbReference type="Proteomes" id="UP000034492"/>
    </source>
</evidence>
<accession>A0A0G0EQU6</accession>
<keyword evidence="1" id="KW-0812">Transmembrane</keyword>